<dbReference type="InterPro" id="IPR045863">
    <property type="entry name" value="CorA_TM1_TM2"/>
</dbReference>
<evidence type="ECO:0000313" key="6">
    <source>
        <dbReference type="EMBL" id="PND39915.1"/>
    </source>
</evidence>
<keyword evidence="2 5" id="KW-0812">Transmembrane</keyword>
<evidence type="ECO:0008006" key="8">
    <source>
        <dbReference type="Google" id="ProtNLM"/>
    </source>
</evidence>
<dbReference type="OrthoDB" id="8521894at2"/>
<proteinExistence type="predicted"/>
<gene>
    <name evidence="6" type="ORF">C1O66_00435</name>
</gene>
<feature type="transmembrane region" description="Helical" evidence="5">
    <location>
        <begin position="495"/>
        <end position="514"/>
    </location>
</feature>
<evidence type="ECO:0000256" key="2">
    <source>
        <dbReference type="ARBA" id="ARBA00022692"/>
    </source>
</evidence>
<reference evidence="6 7" key="1">
    <citation type="submission" date="2018-01" db="EMBL/GenBank/DDBJ databases">
        <title>Draft genome sequence of Paucibacter aquatile CR182 isolated from freshwater of the Nakdong River.</title>
        <authorList>
            <person name="Choi A."/>
            <person name="Chung E.J."/>
        </authorList>
    </citation>
    <scope>NUCLEOTIDE SEQUENCE [LARGE SCALE GENOMIC DNA]</scope>
    <source>
        <strain evidence="6 7">CR182</strain>
    </source>
</reference>
<feature type="transmembrane region" description="Helical" evidence="5">
    <location>
        <begin position="459"/>
        <end position="483"/>
    </location>
</feature>
<dbReference type="SUPFAM" id="SSF144083">
    <property type="entry name" value="Magnesium transport protein CorA, transmembrane region"/>
    <property type="match status" value="1"/>
</dbReference>
<dbReference type="EMBL" id="POSP01000001">
    <property type="protein sequence ID" value="PND39915.1"/>
    <property type="molecule type" value="Genomic_DNA"/>
</dbReference>
<sequence>MPASDPHAVSPRVQRLHQILLWPLRLMPLGDAPGAPRRPWERLAAVADSPWREVADEYTGGPQNFHERHYQEFVTFLPYVQRFLYGEGAEGGAGSGMKVFRRHDVKQLRVQTRPQDAPLLLEVVHVDLYFFFDVDVVLLNVEVSSADLSLSQAQELMYRLGRAYPPGWDAQGLPLHCLAQAEWLDGEGQVLSSSDSRERERFIEHVHRHRAPRLARHWDWLLRPLVNHAGEPSPGALSYRQIEYYRMPMMAYLAVDDPRALTRSDFVRLGLVTGSGPVAQEGSLPYGEDHLSDFERRYCYDRFWSDVGAAPQTRYLCSGHALVVVGRADADFFACRDRGVLAQFRHQHFLIFLIAHFQKAALLMFSDRLVEALRRLNVQDPENVRRFKRAIRSAFEGFLRFTHRYWFHDVAEQAQSRALFRMCAEHLGLDALHAEVKQRVTDMSDYLETDSIRRQANTVVRLTVVTIFGLVGTITTGFLGMNLLAAADAPWTERLAYFVGVLVVTSALTVYTMVKSKRLSDFLDALSDERLGAWDKLRAFAAVWRSGPG</sequence>
<dbReference type="GO" id="GO:0016020">
    <property type="term" value="C:membrane"/>
    <property type="evidence" value="ECO:0007669"/>
    <property type="project" value="UniProtKB-SubCell"/>
</dbReference>
<comment type="caution">
    <text evidence="6">The sequence shown here is derived from an EMBL/GenBank/DDBJ whole genome shotgun (WGS) entry which is preliminary data.</text>
</comment>
<keyword evidence="7" id="KW-1185">Reference proteome</keyword>
<keyword evidence="4 5" id="KW-0472">Membrane</keyword>
<dbReference type="AlphaFoldDB" id="A0A2N8L2I9"/>
<evidence type="ECO:0000256" key="1">
    <source>
        <dbReference type="ARBA" id="ARBA00004141"/>
    </source>
</evidence>
<name>A0A2N8L2I9_9BURK</name>
<dbReference type="Proteomes" id="UP000235916">
    <property type="component" value="Unassembled WGS sequence"/>
</dbReference>
<comment type="subcellular location">
    <subcellularLocation>
        <location evidence="1">Membrane</location>
        <topology evidence="1">Multi-pass membrane protein</topology>
    </subcellularLocation>
</comment>
<evidence type="ECO:0000256" key="5">
    <source>
        <dbReference type="SAM" id="Phobius"/>
    </source>
</evidence>
<evidence type="ECO:0000256" key="3">
    <source>
        <dbReference type="ARBA" id="ARBA00022989"/>
    </source>
</evidence>
<protein>
    <recommendedName>
        <fullName evidence="8">CorA-like Mg2+ transporter protein</fullName>
    </recommendedName>
</protein>
<keyword evidence="3 5" id="KW-1133">Transmembrane helix</keyword>
<evidence type="ECO:0000256" key="4">
    <source>
        <dbReference type="ARBA" id="ARBA00023136"/>
    </source>
</evidence>
<evidence type="ECO:0000313" key="7">
    <source>
        <dbReference type="Proteomes" id="UP000235916"/>
    </source>
</evidence>
<organism evidence="6 7">
    <name type="scientific">Kinneretia aquatilis</name>
    <dbReference type="NCBI Taxonomy" id="2070761"/>
    <lineage>
        <taxon>Bacteria</taxon>
        <taxon>Pseudomonadati</taxon>
        <taxon>Pseudomonadota</taxon>
        <taxon>Betaproteobacteria</taxon>
        <taxon>Burkholderiales</taxon>
        <taxon>Sphaerotilaceae</taxon>
        <taxon>Roseateles</taxon>
    </lineage>
</organism>
<accession>A0A2N8L2I9</accession>
<dbReference type="RefSeq" id="WP_102766049.1">
    <property type="nucleotide sequence ID" value="NZ_POSP01000001.1"/>
</dbReference>
<dbReference type="Gene3D" id="1.20.58.340">
    <property type="entry name" value="Magnesium transport protein CorA, transmembrane region"/>
    <property type="match status" value="1"/>
</dbReference>